<dbReference type="RefSeq" id="XP_003681007.1">
    <property type="nucleotide sequence ID" value="XM_003680959.1"/>
</dbReference>
<keyword evidence="4" id="KW-1185">Reference proteome</keyword>
<evidence type="ECO:0000259" key="2">
    <source>
        <dbReference type="PROSITE" id="PS50069"/>
    </source>
</evidence>
<dbReference type="GeneID" id="11502231"/>
<proteinExistence type="inferred from homology"/>
<reference evidence="3 4" key="1">
    <citation type="journal article" date="2011" name="Proc. Natl. Acad. Sci. U.S.A.">
        <title>Evolutionary erosion of yeast sex chromosomes by mating-type switching accidents.</title>
        <authorList>
            <person name="Gordon J.L."/>
            <person name="Armisen D."/>
            <person name="Proux-Wera E."/>
            <person name="Oheigeartaigh S.S."/>
            <person name="Byrne K.P."/>
            <person name="Wolfe K.H."/>
        </authorList>
    </citation>
    <scope>NUCLEOTIDE SEQUENCE [LARGE SCALE GENOMIC DNA]</scope>
    <source>
        <strain evidence="4">ATCC 10662 / CBS 1146 / NBRC 0425 / NCYC 2629 / NRRL Y-866</strain>
    </source>
</reference>
<dbReference type="OrthoDB" id="4045473at2759"/>
<feature type="domain" description="Cullin family profile" evidence="2">
    <location>
        <begin position="334"/>
        <end position="552"/>
    </location>
</feature>
<dbReference type="STRING" id="1076872.G8ZT52"/>
<evidence type="ECO:0000313" key="3">
    <source>
        <dbReference type="EMBL" id="CCE91796.1"/>
    </source>
</evidence>
<organism evidence="3 4">
    <name type="scientific">Torulaspora delbrueckii</name>
    <name type="common">Yeast</name>
    <name type="synonym">Candida colliculosa</name>
    <dbReference type="NCBI Taxonomy" id="4950"/>
    <lineage>
        <taxon>Eukaryota</taxon>
        <taxon>Fungi</taxon>
        <taxon>Dikarya</taxon>
        <taxon>Ascomycota</taxon>
        <taxon>Saccharomycotina</taxon>
        <taxon>Saccharomycetes</taxon>
        <taxon>Saccharomycetales</taxon>
        <taxon>Saccharomycetaceae</taxon>
        <taxon>Torulaspora</taxon>
    </lineage>
</organism>
<gene>
    <name evidence="3" type="primary">TDEL0D02120</name>
    <name evidence="3" type="ORF">TDEL_0D02120</name>
</gene>
<evidence type="ECO:0000256" key="1">
    <source>
        <dbReference type="PROSITE-ProRule" id="PRU00330"/>
    </source>
</evidence>
<name>G8ZT52_TORDE</name>
<sequence>MMDHKDALTSYRAQVRKILQDNECNCRREAKKLHQLALIITERSHKSHSTLSRKLRSILQQEFSTFAALLARPTFSNSKSWEDVAKRLLHYKTRLNCIKGHIIYIDKTFQLQGTLTRSLEHLLVRLLLENGDSLTKSYKEACAYYICNSEDCGRNLEFIYKSIYEYEASEMLNKVTPNHELLSKLTNMGLTCLKEWRLLHADANFFDIYEIWQKYHNLSKLAGNTNSNLSAISTLFDDDPYKLLKSLHNVYLSYEDVNLLLSFSKKKGWKRSLEDAFVVLRNVTLCNGDFERLLQSILLSEYPSNNNDTFKYVVSIRRNFQQSVKNIKQFQTDMIRYLDFRLRKNYNEMRKNASASLSHSDHLWISAVTLLIVHYIPKRRDFLQRYLKEGLFRQILMLNSKYPRFFNHRASLQRHLIENLRVHIPMDVHPYLTLNNDALTSLDKTYRMNHNKTNFVGLYLSKHSYNEISDALMVTTDPIWPSIEFQREWTKQVDLFAAEDKILQGIFSLHSITMSSPFRLAGGARLGLLVNLTMASIIYLFNDHDELHFREICKLLGSKEEAAIIRELSTLEKHKVLMRKNTNYFEINDSYIPTQLVAETGVIRCT</sequence>
<dbReference type="InterPro" id="IPR036317">
    <property type="entry name" value="Cullin_homology_sf"/>
</dbReference>
<evidence type="ECO:0000313" key="4">
    <source>
        <dbReference type="Proteomes" id="UP000005627"/>
    </source>
</evidence>
<comment type="similarity">
    <text evidence="1">Belongs to the cullin family.</text>
</comment>
<dbReference type="KEGG" id="tdl:TDEL_0D02120"/>
<dbReference type="Proteomes" id="UP000005627">
    <property type="component" value="Chromosome 4"/>
</dbReference>
<dbReference type="InterPro" id="IPR016158">
    <property type="entry name" value="Cullin_homology"/>
</dbReference>
<protein>
    <recommendedName>
        <fullName evidence="2">Cullin family profile domain-containing protein</fullName>
    </recommendedName>
</protein>
<dbReference type="AlphaFoldDB" id="G8ZT52"/>
<dbReference type="EMBL" id="HE616745">
    <property type="protein sequence ID" value="CCE91796.1"/>
    <property type="molecule type" value="Genomic_DNA"/>
</dbReference>
<accession>G8ZT52</accession>
<dbReference type="FunCoup" id="G8ZT52">
    <property type="interactions" value="35"/>
</dbReference>
<dbReference type="PROSITE" id="PS50069">
    <property type="entry name" value="CULLIN_2"/>
    <property type="match status" value="1"/>
</dbReference>
<dbReference type="InParanoid" id="G8ZT52"/>
<dbReference type="Gene3D" id="3.30.230.130">
    <property type="entry name" value="Cullin, Chain C, Domain 2"/>
    <property type="match status" value="1"/>
</dbReference>
<dbReference type="SUPFAM" id="SSF75632">
    <property type="entry name" value="Cullin homology domain"/>
    <property type="match status" value="1"/>
</dbReference>
<dbReference type="eggNOG" id="ENOG502S98J">
    <property type="taxonomic scope" value="Eukaryota"/>
</dbReference>
<dbReference type="HOGENOM" id="CLU_450694_0_0_1"/>